<proteinExistence type="predicted"/>
<keyword evidence="4" id="KW-1185">Reference proteome</keyword>
<dbReference type="SUPFAM" id="SSF111369">
    <property type="entry name" value="HlyD-like secretion proteins"/>
    <property type="match status" value="1"/>
</dbReference>
<dbReference type="Gene3D" id="2.40.50.100">
    <property type="match status" value="1"/>
</dbReference>
<dbReference type="InterPro" id="IPR051909">
    <property type="entry name" value="MFP_Cation_Efflux"/>
</dbReference>
<evidence type="ECO:0000256" key="2">
    <source>
        <dbReference type="SAM" id="MobiDB-lite"/>
    </source>
</evidence>
<protein>
    <submittedName>
        <fullName evidence="3">Barrel-sandwich domain of CusB or HlyD membrane-fusion</fullName>
    </submittedName>
</protein>
<dbReference type="Gene3D" id="2.40.30.170">
    <property type="match status" value="1"/>
</dbReference>
<comment type="caution">
    <text evidence="3">The sequence shown here is derived from an EMBL/GenBank/DDBJ whole genome shotgun (WGS) entry which is preliminary data.</text>
</comment>
<dbReference type="EMBL" id="FXUG01000012">
    <property type="protein sequence ID" value="SMP69623.1"/>
    <property type="molecule type" value="Genomic_DNA"/>
</dbReference>
<feature type="region of interest" description="Disordered" evidence="2">
    <location>
        <begin position="1"/>
        <end position="74"/>
    </location>
</feature>
<name>A0ABY1QFA3_9BACT</name>
<dbReference type="PANTHER" id="PTHR30097:SF4">
    <property type="entry name" value="SLR6042 PROTEIN"/>
    <property type="match status" value="1"/>
</dbReference>
<accession>A0ABY1QFA3</accession>
<keyword evidence="1" id="KW-0813">Transport</keyword>
<feature type="region of interest" description="Disordered" evidence="2">
    <location>
        <begin position="546"/>
        <end position="565"/>
    </location>
</feature>
<evidence type="ECO:0000256" key="1">
    <source>
        <dbReference type="ARBA" id="ARBA00022448"/>
    </source>
</evidence>
<gene>
    <name evidence="3" type="ORF">SAMN06265222_11272</name>
</gene>
<dbReference type="PANTHER" id="PTHR30097">
    <property type="entry name" value="CATION EFFLUX SYSTEM PROTEIN CUSB"/>
    <property type="match status" value="1"/>
</dbReference>
<feature type="region of interest" description="Disordered" evidence="2">
    <location>
        <begin position="133"/>
        <end position="175"/>
    </location>
</feature>
<feature type="compositionally biased region" description="Low complexity" evidence="2">
    <location>
        <begin position="40"/>
        <end position="59"/>
    </location>
</feature>
<sequence>MTQDSSITDPTTPPDPMAGADAVRERALAMLSKSVDGNPVEDATAPATPAAADPDVAPVSSTEPNDGIETAGSSEGVLTGLEGRIEAKQFAMLWHPLLSGIASAADRSEAAEQIVQQFTTMLPDHIVRMGWSNVATNSRKSGKKHESTSSKSDDKSKPAVEVDATSQPGHGGQPVLHKVLDSRLGWLGDDNSVFQSLLKSFEKTDTQTQPIRYESANLVLELGTELGSAQRASIWIRPPQSSGEELERFSRMIPVEVLSTTGSVFFSRPSNARLGRFGASALRWWSHRASLGIAVLTLAVLSCIPVAYRVDATATVTAMDSRRVASPIDATLLHALVRPGDFVKMGEALLELDGRPLRIELETLTAEIEEATKEEDIALAGGEIAEAQLAGLRRQTLSRRRDLIIDRLDKLVVVSPIDGVVIQGDLQHSLGTPLEIGQTLLEIAPRDSVEIELEIPEVEIGFVDSGTPVQLWFPAVGRSTFYSSISKVYPSATIRDDENVFVAKTPMPKMNQDAVQHRSSGAASEHHSGSGIYGVDAGRVLSSDEFAGGLEQSGPTSEVDMSASDEPTAVNELRVGMRGEAVVLGPKRPWVWKWIRLPVRRVGWLIGW</sequence>
<dbReference type="RefSeq" id="WP_283434208.1">
    <property type="nucleotide sequence ID" value="NZ_FXUG01000012.1"/>
</dbReference>
<organism evidence="3 4">
    <name type="scientific">Neorhodopirellula lusitana</name>
    <dbReference type="NCBI Taxonomy" id="445327"/>
    <lineage>
        <taxon>Bacteria</taxon>
        <taxon>Pseudomonadati</taxon>
        <taxon>Planctomycetota</taxon>
        <taxon>Planctomycetia</taxon>
        <taxon>Pirellulales</taxon>
        <taxon>Pirellulaceae</taxon>
        <taxon>Neorhodopirellula</taxon>
    </lineage>
</organism>
<evidence type="ECO:0000313" key="3">
    <source>
        <dbReference type="EMBL" id="SMP69623.1"/>
    </source>
</evidence>
<dbReference type="Gene3D" id="1.10.287.470">
    <property type="entry name" value="Helix hairpin bin"/>
    <property type="match status" value="1"/>
</dbReference>
<evidence type="ECO:0000313" key="4">
    <source>
        <dbReference type="Proteomes" id="UP001158067"/>
    </source>
</evidence>
<reference evidence="3 4" key="1">
    <citation type="submission" date="2017-05" db="EMBL/GenBank/DDBJ databases">
        <authorList>
            <person name="Varghese N."/>
            <person name="Submissions S."/>
        </authorList>
    </citation>
    <scope>NUCLEOTIDE SEQUENCE [LARGE SCALE GENOMIC DNA]</scope>
    <source>
        <strain evidence="3 4">DSM 25457</strain>
    </source>
</reference>
<feature type="compositionally biased region" description="Basic and acidic residues" evidence="2">
    <location>
        <begin position="144"/>
        <end position="160"/>
    </location>
</feature>
<dbReference type="Proteomes" id="UP001158067">
    <property type="component" value="Unassembled WGS sequence"/>
</dbReference>